<comment type="caution">
    <text evidence="3">The sequence shown here is derived from an EMBL/GenBank/DDBJ whole genome shotgun (WGS) entry which is preliminary data.</text>
</comment>
<protein>
    <recommendedName>
        <fullName evidence="2">CsbD-like domain-containing protein</fullName>
    </recommendedName>
</protein>
<comment type="similarity">
    <text evidence="1">Belongs to the UPF0337 (CsbD) family.</text>
</comment>
<dbReference type="InterPro" id="IPR050423">
    <property type="entry name" value="UPF0337_stress_rsp"/>
</dbReference>
<evidence type="ECO:0000313" key="4">
    <source>
        <dbReference type="Proteomes" id="UP000192491"/>
    </source>
</evidence>
<dbReference type="PANTHER" id="PTHR34977">
    <property type="entry name" value="UPF0337 PROTEIN YJBJ"/>
    <property type="match status" value="1"/>
</dbReference>
<proteinExistence type="inferred from homology"/>
<dbReference type="STRING" id="1123401.GCA_000621325_00965"/>
<dbReference type="Proteomes" id="UP000192491">
    <property type="component" value="Unassembled WGS sequence"/>
</dbReference>
<dbReference type="EMBL" id="MTEJ01000499">
    <property type="protein sequence ID" value="OQX02318.1"/>
    <property type="molecule type" value="Genomic_DNA"/>
</dbReference>
<organism evidence="3 4">
    <name type="scientific">Thiothrix lacustris</name>
    <dbReference type="NCBI Taxonomy" id="525917"/>
    <lineage>
        <taxon>Bacteria</taxon>
        <taxon>Pseudomonadati</taxon>
        <taxon>Pseudomonadota</taxon>
        <taxon>Gammaproteobacteria</taxon>
        <taxon>Thiotrichales</taxon>
        <taxon>Thiotrichaceae</taxon>
        <taxon>Thiothrix</taxon>
    </lineage>
</organism>
<name>A0A1Y1QBV9_9GAMM</name>
<dbReference type="SUPFAM" id="SSF69047">
    <property type="entry name" value="Hypothetical protein YjbJ"/>
    <property type="match status" value="1"/>
</dbReference>
<dbReference type="InterPro" id="IPR008462">
    <property type="entry name" value="CsbD"/>
</dbReference>
<evidence type="ECO:0000256" key="1">
    <source>
        <dbReference type="ARBA" id="ARBA00009129"/>
    </source>
</evidence>
<dbReference type="eggNOG" id="COG3237">
    <property type="taxonomic scope" value="Bacteria"/>
</dbReference>
<dbReference type="PANTHER" id="PTHR34977:SF1">
    <property type="entry name" value="UPF0337 PROTEIN YJBJ"/>
    <property type="match status" value="1"/>
</dbReference>
<evidence type="ECO:0000259" key="2">
    <source>
        <dbReference type="Pfam" id="PF05532"/>
    </source>
</evidence>
<feature type="domain" description="CsbD-like" evidence="2">
    <location>
        <begin position="7"/>
        <end position="48"/>
    </location>
</feature>
<evidence type="ECO:0000313" key="3">
    <source>
        <dbReference type="EMBL" id="OQX02318.1"/>
    </source>
</evidence>
<dbReference type="AlphaFoldDB" id="A0A1Y1QBV9"/>
<dbReference type="Gene3D" id="1.10.1470.10">
    <property type="entry name" value="YjbJ"/>
    <property type="match status" value="1"/>
</dbReference>
<reference evidence="3 4" key="1">
    <citation type="submission" date="2017-01" db="EMBL/GenBank/DDBJ databases">
        <title>Novel large sulfur bacteria in the metagenomes of groundwater-fed chemosynthetic microbial mats in the Lake Huron basin.</title>
        <authorList>
            <person name="Sharrar A.M."/>
            <person name="Flood B.E."/>
            <person name="Bailey J.V."/>
            <person name="Jones D.S."/>
            <person name="Biddanda B."/>
            <person name="Ruberg S.A."/>
            <person name="Marcus D.N."/>
            <person name="Dick G.J."/>
        </authorList>
    </citation>
    <scope>NUCLEOTIDE SEQUENCE [LARGE SCALE GENOMIC DNA]</scope>
    <source>
        <strain evidence="3">A8</strain>
    </source>
</reference>
<gene>
    <name evidence="3" type="ORF">BWK73_43105</name>
</gene>
<sequence>MDTNYLSANWHQVKGKVREQFGKLTDDDLLEIGGKVEVLVGKLQERYDLSLEEAEAAVTGLKIDAEGMKLETNL</sequence>
<dbReference type="Pfam" id="PF05532">
    <property type="entry name" value="CsbD"/>
    <property type="match status" value="1"/>
</dbReference>
<accession>A0A1Y1QBV9</accession>
<dbReference type="InterPro" id="IPR036629">
    <property type="entry name" value="YjbJ_sf"/>
</dbReference>